<feature type="transmembrane region" description="Helical" evidence="13">
    <location>
        <begin position="20"/>
        <end position="39"/>
    </location>
</feature>
<protein>
    <submittedName>
        <fullName evidence="14">Transport protein ExbD</fullName>
    </submittedName>
</protein>
<keyword evidence="10 13" id="KW-1133">Transmembrane helix</keyword>
<evidence type="ECO:0000256" key="3">
    <source>
        <dbReference type="ARBA" id="ARBA00005811"/>
    </source>
</evidence>
<keyword evidence="7" id="KW-0997">Cell inner membrane</keyword>
<dbReference type="RefSeq" id="WP_027706061.1">
    <property type="nucleotide sequence ID" value="NZ_AP018933.1"/>
</dbReference>
<keyword evidence="6" id="KW-1003">Cell membrane</keyword>
<dbReference type="AlphaFoldDB" id="A0A348HDN1"/>
<dbReference type="OrthoDB" id="9798629at2"/>
<comment type="subcellular location">
    <subcellularLocation>
        <location evidence="2">Cell inner membrane</location>
        <topology evidence="2">Single-pass type II membrane protein</topology>
    </subcellularLocation>
    <subcellularLocation>
        <location evidence="12">Cell membrane</location>
        <topology evidence="12">Single-pass type II membrane protein</topology>
    </subcellularLocation>
</comment>
<evidence type="ECO:0000256" key="10">
    <source>
        <dbReference type="ARBA" id="ARBA00022989"/>
    </source>
</evidence>
<evidence type="ECO:0000256" key="4">
    <source>
        <dbReference type="ARBA" id="ARBA00011471"/>
    </source>
</evidence>
<evidence type="ECO:0000256" key="11">
    <source>
        <dbReference type="ARBA" id="ARBA00023136"/>
    </source>
</evidence>
<reference evidence="14 15" key="1">
    <citation type="submission" date="2018-09" db="EMBL/GenBank/DDBJ databases">
        <title>Zymobacter palmae IAM14233 (=T109) whole genome analysis.</title>
        <authorList>
            <person name="Yanase H."/>
        </authorList>
    </citation>
    <scope>NUCLEOTIDE SEQUENCE [LARGE SCALE GENOMIC DNA]</scope>
    <source>
        <strain evidence="14 15">IAM14233</strain>
    </source>
</reference>
<dbReference type="GO" id="GO:0015031">
    <property type="term" value="P:protein transport"/>
    <property type="evidence" value="ECO:0007669"/>
    <property type="project" value="UniProtKB-KW"/>
</dbReference>
<proteinExistence type="inferred from homology"/>
<evidence type="ECO:0000313" key="15">
    <source>
        <dbReference type="Proteomes" id="UP000267342"/>
    </source>
</evidence>
<dbReference type="KEGG" id="zpl:ZBT109_0961"/>
<comment type="subunit">
    <text evidence="4">The accessory proteins ExbB and ExbD seem to form a complex with TonB.</text>
</comment>
<dbReference type="Gene3D" id="3.30.420.270">
    <property type="match status" value="1"/>
</dbReference>
<evidence type="ECO:0000256" key="2">
    <source>
        <dbReference type="ARBA" id="ARBA00004249"/>
    </source>
</evidence>
<organism evidence="14 15">
    <name type="scientific">Zymobacter palmae</name>
    <dbReference type="NCBI Taxonomy" id="33074"/>
    <lineage>
        <taxon>Bacteria</taxon>
        <taxon>Pseudomonadati</taxon>
        <taxon>Pseudomonadota</taxon>
        <taxon>Gammaproteobacteria</taxon>
        <taxon>Oceanospirillales</taxon>
        <taxon>Halomonadaceae</taxon>
        <taxon>Zymobacter group</taxon>
        <taxon>Zymobacter</taxon>
    </lineage>
</organism>
<accession>A0A348HDN1</accession>
<evidence type="ECO:0000256" key="5">
    <source>
        <dbReference type="ARBA" id="ARBA00022448"/>
    </source>
</evidence>
<comment type="function">
    <text evidence="1">Involved in the TonB-dependent energy-dependent transport of various receptor-bound substrates.</text>
</comment>
<evidence type="ECO:0000256" key="1">
    <source>
        <dbReference type="ARBA" id="ARBA00003540"/>
    </source>
</evidence>
<keyword evidence="8 12" id="KW-0812">Transmembrane</keyword>
<evidence type="ECO:0000256" key="8">
    <source>
        <dbReference type="ARBA" id="ARBA00022692"/>
    </source>
</evidence>
<evidence type="ECO:0000256" key="6">
    <source>
        <dbReference type="ARBA" id="ARBA00022475"/>
    </source>
</evidence>
<evidence type="ECO:0000256" key="7">
    <source>
        <dbReference type="ARBA" id="ARBA00022519"/>
    </source>
</evidence>
<evidence type="ECO:0000256" key="9">
    <source>
        <dbReference type="ARBA" id="ARBA00022927"/>
    </source>
</evidence>
<dbReference type="Proteomes" id="UP000267342">
    <property type="component" value="Chromosome"/>
</dbReference>
<dbReference type="STRING" id="1123510.GCA_000620025_00994"/>
<keyword evidence="11 13" id="KW-0472">Membrane</keyword>
<keyword evidence="5 12" id="KW-0813">Transport</keyword>
<dbReference type="EMBL" id="AP018933">
    <property type="protein sequence ID" value="BBG29733.1"/>
    <property type="molecule type" value="Genomic_DNA"/>
</dbReference>
<evidence type="ECO:0000256" key="12">
    <source>
        <dbReference type="RuleBase" id="RU003879"/>
    </source>
</evidence>
<dbReference type="PANTHER" id="PTHR30558">
    <property type="entry name" value="EXBD MEMBRANE COMPONENT OF PMF-DRIVEN MACROMOLECULE IMPORT SYSTEM"/>
    <property type="match status" value="1"/>
</dbReference>
<dbReference type="GO" id="GO:0022857">
    <property type="term" value="F:transmembrane transporter activity"/>
    <property type="evidence" value="ECO:0007669"/>
    <property type="project" value="InterPro"/>
</dbReference>
<evidence type="ECO:0000313" key="14">
    <source>
        <dbReference type="EMBL" id="BBG29733.1"/>
    </source>
</evidence>
<sequence>MRFHDSEDGESTLNDINVTPLVDIMLVLLVIFIVTAPLLTNTIPVNLPKTDTVDNVAAPITPLVINVDQQGKITLDDRTVALEQLQQQLSDAAASRKEPQVQLQADESVNYGTVAKVMAIIERAGITRLSVMTER</sequence>
<dbReference type="Pfam" id="PF02472">
    <property type="entry name" value="ExbD"/>
    <property type="match status" value="1"/>
</dbReference>
<dbReference type="InterPro" id="IPR003400">
    <property type="entry name" value="ExbD"/>
</dbReference>
<evidence type="ECO:0000256" key="13">
    <source>
        <dbReference type="SAM" id="Phobius"/>
    </source>
</evidence>
<keyword evidence="9 12" id="KW-0653">Protein transport</keyword>
<name>A0A348HDN1_9GAMM</name>
<dbReference type="PANTHER" id="PTHR30558:SF12">
    <property type="entry name" value="BIOPOLYMER TRANSPORT PROTEIN EXBD"/>
    <property type="match status" value="1"/>
</dbReference>
<comment type="similarity">
    <text evidence="3 12">Belongs to the ExbD/TolR family.</text>
</comment>
<dbReference type="GO" id="GO:0005886">
    <property type="term" value="C:plasma membrane"/>
    <property type="evidence" value="ECO:0007669"/>
    <property type="project" value="UniProtKB-SubCell"/>
</dbReference>
<keyword evidence="15" id="KW-1185">Reference proteome</keyword>
<gene>
    <name evidence="14" type="ORF">ZBT109_0961</name>
</gene>